<dbReference type="Pfam" id="PF00355">
    <property type="entry name" value="Rieske"/>
    <property type="match status" value="1"/>
</dbReference>
<gene>
    <name evidence="8" type="ORF">SAMN05421640_0232</name>
</gene>
<evidence type="ECO:0000256" key="2">
    <source>
        <dbReference type="ARBA" id="ARBA00022723"/>
    </source>
</evidence>
<comment type="similarity">
    <text evidence="6">Belongs to the bacterial ring-hydroxylating dioxygenase ferredoxin component family.</text>
</comment>
<dbReference type="Gene3D" id="2.102.10.10">
    <property type="entry name" value="Rieske [2Fe-2S] iron-sulphur domain"/>
    <property type="match status" value="1"/>
</dbReference>
<dbReference type="SUPFAM" id="SSF50022">
    <property type="entry name" value="ISP domain"/>
    <property type="match status" value="1"/>
</dbReference>
<dbReference type="GO" id="GO:0051537">
    <property type="term" value="F:2 iron, 2 sulfur cluster binding"/>
    <property type="evidence" value="ECO:0007669"/>
    <property type="project" value="UniProtKB-KW"/>
</dbReference>
<dbReference type="InterPro" id="IPR017941">
    <property type="entry name" value="Rieske_2Fe-2S"/>
</dbReference>
<name>A0A239EPP4_EKHLU</name>
<dbReference type="GO" id="GO:0051213">
    <property type="term" value="F:dioxygenase activity"/>
    <property type="evidence" value="ECO:0007669"/>
    <property type="project" value="UniProtKB-KW"/>
</dbReference>
<accession>A0A239EPP4</accession>
<feature type="domain" description="Rieske" evidence="7">
    <location>
        <begin position="8"/>
        <end position="103"/>
    </location>
</feature>
<evidence type="ECO:0000256" key="6">
    <source>
        <dbReference type="ARBA" id="ARBA00038001"/>
    </source>
</evidence>
<dbReference type="PANTHER" id="PTHR21496:SF0">
    <property type="entry name" value="RIESKE DOMAIN-CONTAINING PROTEIN"/>
    <property type="match status" value="1"/>
</dbReference>
<dbReference type="EMBL" id="FZPD01000001">
    <property type="protein sequence ID" value="SNS45834.1"/>
    <property type="molecule type" value="Genomic_DNA"/>
</dbReference>
<dbReference type="Proteomes" id="UP000198393">
    <property type="component" value="Unassembled WGS sequence"/>
</dbReference>
<evidence type="ECO:0000256" key="4">
    <source>
        <dbReference type="ARBA" id="ARBA00023014"/>
    </source>
</evidence>
<evidence type="ECO:0000256" key="3">
    <source>
        <dbReference type="ARBA" id="ARBA00023004"/>
    </source>
</evidence>
<comment type="cofactor">
    <cofactor evidence="5">
        <name>[2Fe-2S] cluster</name>
        <dbReference type="ChEBI" id="CHEBI:190135"/>
    </cofactor>
</comment>
<dbReference type="PANTHER" id="PTHR21496">
    <property type="entry name" value="FERREDOXIN-RELATED"/>
    <property type="match status" value="1"/>
</dbReference>
<evidence type="ECO:0000256" key="1">
    <source>
        <dbReference type="ARBA" id="ARBA00022714"/>
    </source>
</evidence>
<keyword evidence="9" id="KW-1185">Reference proteome</keyword>
<keyword evidence="2" id="KW-0479">Metal-binding</keyword>
<dbReference type="InterPro" id="IPR036922">
    <property type="entry name" value="Rieske_2Fe-2S_sf"/>
</dbReference>
<dbReference type="PROSITE" id="PS51296">
    <property type="entry name" value="RIESKE"/>
    <property type="match status" value="1"/>
</dbReference>
<reference evidence="8 9" key="1">
    <citation type="submission" date="2017-06" db="EMBL/GenBank/DDBJ databases">
        <authorList>
            <person name="Kim H.J."/>
            <person name="Triplett B.A."/>
        </authorList>
    </citation>
    <scope>NUCLEOTIDE SEQUENCE [LARGE SCALE GENOMIC DNA]</scope>
    <source>
        <strain evidence="8 9">DSM 19307</strain>
    </source>
</reference>
<keyword evidence="4" id="KW-0411">Iron-sulfur</keyword>
<organism evidence="8 9">
    <name type="scientific">Ekhidna lutea</name>
    <dbReference type="NCBI Taxonomy" id="447679"/>
    <lineage>
        <taxon>Bacteria</taxon>
        <taxon>Pseudomonadati</taxon>
        <taxon>Bacteroidota</taxon>
        <taxon>Cytophagia</taxon>
        <taxon>Cytophagales</taxon>
        <taxon>Reichenbachiellaceae</taxon>
        <taxon>Ekhidna</taxon>
    </lineage>
</organism>
<dbReference type="OrthoDB" id="593800at2"/>
<proteinExistence type="inferred from homology"/>
<keyword evidence="8" id="KW-0223">Dioxygenase</keyword>
<dbReference type="RefSeq" id="WP_089355014.1">
    <property type="nucleotide sequence ID" value="NZ_FZPD01000001.1"/>
</dbReference>
<evidence type="ECO:0000256" key="5">
    <source>
        <dbReference type="ARBA" id="ARBA00034078"/>
    </source>
</evidence>
<dbReference type="AlphaFoldDB" id="A0A239EPP4"/>
<evidence type="ECO:0000259" key="7">
    <source>
        <dbReference type="PROSITE" id="PS51296"/>
    </source>
</evidence>
<evidence type="ECO:0000313" key="9">
    <source>
        <dbReference type="Proteomes" id="UP000198393"/>
    </source>
</evidence>
<protein>
    <submittedName>
        <fullName evidence="8">3-phenylpropionate/trans-cinnamate dioxygenase ferredoxin subunit</fullName>
    </submittedName>
</protein>
<dbReference type="CDD" id="cd03467">
    <property type="entry name" value="Rieske"/>
    <property type="match status" value="1"/>
</dbReference>
<sequence>MKVKLFESQAKAKEVLNDNEPRLVRAEGKEICIVRKGERIFAFQDACAHMGENLHKGKTNYLNEIVCPLHTYRFNMKTGEEAEQRCKSLKVYDIITDSEGIHLEI</sequence>
<keyword evidence="1" id="KW-0001">2Fe-2S</keyword>
<dbReference type="GO" id="GO:0046872">
    <property type="term" value="F:metal ion binding"/>
    <property type="evidence" value="ECO:0007669"/>
    <property type="project" value="UniProtKB-KW"/>
</dbReference>
<keyword evidence="8" id="KW-0560">Oxidoreductase</keyword>
<keyword evidence="3" id="KW-0408">Iron</keyword>
<evidence type="ECO:0000313" key="8">
    <source>
        <dbReference type="EMBL" id="SNS45834.1"/>
    </source>
</evidence>